<evidence type="ECO:0000313" key="16">
    <source>
        <dbReference type="EMBL" id="SES37217.1"/>
    </source>
</evidence>
<evidence type="ECO:0000313" key="17">
    <source>
        <dbReference type="Proteomes" id="UP000198885"/>
    </source>
</evidence>
<dbReference type="GO" id="GO:0005524">
    <property type="term" value="F:ATP binding"/>
    <property type="evidence" value="ECO:0007669"/>
    <property type="project" value="UniProtKB-KW"/>
</dbReference>
<dbReference type="Proteomes" id="UP000198885">
    <property type="component" value="Unassembled WGS sequence"/>
</dbReference>
<dbReference type="InterPro" id="IPR050428">
    <property type="entry name" value="TCS_sensor_his_kinase"/>
</dbReference>
<accession>A0A1H9WU59</accession>
<protein>
    <recommendedName>
        <fullName evidence="3">histidine kinase</fullName>
        <ecNumber evidence="3">2.7.13.3</ecNumber>
    </recommendedName>
</protein>
<dbReference type="InterPro" id="IPR005467">
    <property type="entry name" value="His_kinase_dom"/>
</dbReference>
<keyword evidence="8 16" id="KW-0418">Kinase</keyword>
<dbReference type="PANTHER" id="PTHR45436:SF14">
    <property type="entry name" value="SENSOR PROTEIN QSEC"/>
    <property type="match status" value="1"/>
</dbReference>
<feature type="domain" description="Histidine kinase" evidence="14">
    <location>
        <begin position="215"/>
        <end position="425"/>
    </location>
</feature>
<dbReference type="CDD" id="cd00082">
    <property type="entry name" value="HisKA"/>
    <property type="match status" value="1"/>
</dbReference>
<organism evidence="16 17">
    <name type="scientific">Tranquillimonas rosea</name>
    <dbReference type="NCBI Taxonomy" id="641238"/>
    <lineage>
        <taxon>Bacteria</taxon>
        <taxon>Pseudomonadati</taxon>
        <taxon>Pseudomonadota</taxon>
        <taxon>Alphaproteobacteria</taxon>
        <taxon>Rhodobacterales</taxon>
        <taxon>Roseobacteraceae</taxon>
        <taxon>Tranquillimonas</taxon>
    </lineage>
</organism>
<dbReference type="EMBL" id="FOGU01000013">
    <property type="protein sequence ID" value="SES37217.1"/>
    <property type="molecule type" value="Genomic_DNA"/>
</dbReference>
<comment type="catalytic activity">
    <reaction evidence="1">
        <text>ATP + protein L-histidine = ADP + protein N-phospho-L-histidine.</text>
        <dbReference type="EC" id="2.7.13.3"/>
    </reaction>
</comment>
<evidence type="ECO:0000256" key="5">
    <source>
        <dbReference type="ARBA" id="ARBA00022679"/>
    </source>
</evidence>
<evidence type="ECO:0000256" key="12">
    <source>
        <dbReference type="ARBA" id="ARBA00023136"/>
    </source>
</evidence>
<evidence type="ECO:0000256" key="6">
    <source>
        <dbReference type="ARBA" id="ARBA00022692"/>
    </source>
</evidence>
<keyword evidence="6 13" id="KW-0812">Transmembrane</keyword>
<dbReference type="Gene3D" id="1.10.287.130">
    <property type="match status" value="1"/>
</dbReference>
<name>A0A1H9WU59_9RHOB</name>
<evidence type="ECO:0000256" key="7">
    <source>
        <dbReference type="ARBA" id="ARBA00022741"/>
    </source>
</evidence>
<dbReference type="InterPro" id="IPR003660">
    <property type="entry name" value="HAMP_dom"/>
</dbReference>
<evidence type="ECO:0000256" key="13">
    <source>
        <dbReference type="SAM" id="Phobius"/>
    </source>
</evidence>
<dbReference type="Pfam" id="PF00512">
    <property type="entry name" value="HisKA"/>
    <property type="match status" value="1"/>
</dbReference>
<keyword evidence="17" id="KW-1185">Reference proteome</keyword>
<keyword evidence="7" id="KW-0547">Nucleotide-binding</keyword>
<keyword evidence="10 13" id="KW-1133">Transmembrane helix</keyword>
<keyword evidence="11" id="KW-0902">Two-component regulatory system</keyword>
<dbReference type="InterPro" id="IPR036097">
    <property type="entry name" value="HisK_dim/P_sf"/>
</dbReference>
<dbReference type="SMART" id="SM00387">
    <property type="entry name" value="HATPase_c"/>
    <property type="match status" value="1"/>
</dbReference>
<dbReference type="InterPro" id="IPR036890">
    <property type="entry name" value="HATPase_C_sf"/>
</dbReference>
<dbReference type="SUPFAM" id="SSF55874">
    <property type="entry name" value="ATPase domain of HSP90 chaperone/DNA topoisomerase II/histidine kinase"/>
    <property type="match status" value="1"/>
</dbReference>
<keyword evidence="12 13" id="KW-0472">Membrane</keyword>
<dbReference type="PRINTS" id="PR00344">
    <property type="entry name" value="BCTRLSENSOR"/>
</dbReference>
<dbReference type="PANTHER" id="PTHR45436">
    <property type="entry name" value="SENSOR HISTIDINE KINASE YKOH"/>
    <property type="match status" value="1"/>
</dbReference>
<evidence type="ECO:0000256" key="11">
    <source>
        <dbReference type="ARBA" id="ARBA00023012"/>
    </source>
</evidence>
<keyword evidence="4" id="KW-0597">Phosphoprotein</keyword>
<evidence type="ECO:0000256" key="10">
    <source>
        <dbReference type="ARBA" id="ARBA00022989"/>
    </source>
</evidence>
<dbReference type="InterPro" id="IPR004358">
    <property type="entry name" value="Sig_transdc_His_kin-like_C"/>
</dbReference>
<evidence type="ECO:0000256" key="8">
    <source>
        <dbReference type="ARBA" id="ARBA00022777"/>
    </source>
</evidence>
<gene>
    <name evidence="16" type="ORF">SAMN04490244_11330</name>
</gene>
<reference evidence="16 17" key="1">
    <citation type="submission" date="2016-10" db="EMBL/GenBank/DDBJ databases">
        <authorList>
            <person name="de Groot N.N."/>
        </authorList>
    </citation>
    <scope>NUCLEOTIDE SEQUENCE [LARGE SCALE GENOMIC DNA]</scope>
    <source>
        <strain evidence="16 17">DSM 23042</strain>
    </source>
</reference>
<dbReference type="PROSITE" id="PS50109">
    <property type="entry name" value="HIS_KIN"/>
    <property type="match status" value="1"/>
</dbReference>
<proteinExistence type="predicted"/>
<evidence type="ECO:0000256" key="4">
    <source>
        <dbReference type="ARBA" id="ARBA00022553"/>
    </source>
</evidence>
<evidence type="ECO:0000256" key="9">
    <source>
        <dbReference type="ARBA" id="ARBA00022840"/>
    </source>
</evidence>
<dbReference type="InterPro" id="IPR003594">
    <property type="entry name" value="HATPase_dom"/>
</dbReference>
<dbReference type="Pfam" id="PF02518">
    <property type="entry name" value="HATPase_c"/>
    <property type="match status" value="1"/>
</dbReference>
<feature type="domain" description="HAMP" evidence="15">
    <location>
        <begin position="155"/>
        <end position="207"/>
    </location>
</feature>
<evidence type="ECO:0000256" key="2">
    <source>
        <dbReference type="ARBA" id="ARBA00004141"/>
    </source>
</evidence>
<dbReference type="PROSITE" id="PS50885">
    <property type="entry name" value="HAMP"/>
    <property type="match status" value="1"/>
</dbReference>
<keyword evidence="9" id="KW-0067">ATP-binding</keyword>
<dbReference type="AlphaFoldDB" id="A0A1H9WU59"/>
<feature type="transmembrane region" description="Helical" evidence="13">
    <location>
        <begin position="134"/>
        <end position="154"/>
    </location>
</feature>
<dbReference type="Gene3D" id="3.30.565.10">
    <property type="entry name" value="Histidine kinase-like ATPase, C-terminal domain"/>
    <property type="match status" value="1"/>
</dbReference>
<dbReference type="GO" id="GO:0005886">
    <property type="term" value="C:plasma membrane"/>
    <property type="evidence" value="ECO:0007669"/>
    <property type="project" value="TreeGrafter"/>
</dbReference>
<comment type="subcellular location">
    <subcellularLocation>
        <location evidence="2">Membrane</location>
        <topology evidence="2">Multi-pass membrane protein</topology>
    </subcellularLocation>
</comment>
<dbReference type="SUPFAM" id="SSF47384">
    <property type="entry name" value="Homodimeric domain of signal transducing histidine kinase"/>
    <property type="match status" value="1"/>
</dbReference>
<dbReference type="InterPro" id="IPR003661">
    <property type="entry name" value="HisK_dim/P_dom"/>
</dbReference>
<evidence type="ECO:0000259" key="15">
    <source>
        <dbReference type="PROSITE" id="PS50885"/>
    </source>
</evidence>
<dbReference type="SMART" id="SM00388">
    <property type="entry name" value="HisKA"/>
    <property type="match status" value="1"/>
</dbReference>
<evidence type="ECO:0000259" key="14">
    <source>
        <dbReference type="PROSITE" id="PS50109"/>
    </source>
</evidence>
<dbReference type="STRING" id="641238.SAMN04490244_11330"/>
<evidence type="ECO:0000256" key="3">
    <source>
        <dbReference type="ARBA" id="ARBA00012438"/>
    </source>
</evidence>
<evidence type="ECO:0000256" key="1">
    <source>
        <dbReference type="ARBA" id="ARBA00000085"/>
    </source>
</evidence>
<dbReference type="CDD" id="cd00075">
    <property type="entry name" value="HATPase"/>
    <property type="match status" value="1"/>
</dbReference>
<dbReference type="GO" id="GO:0000155">
    <property type="term" value="F:phosphorelay sensor kinase activity"/>
    <property type="evidence" value="ECO:0007669"/>
    <property type="project" value="InterPro"/>
</dbReference>
<keyword evidence="5" id="KW-0808">Transferase</keyword>
<dbReference type="EC" id="2.7.13.3" evidence="3"/>
<sequence length="425" mass="44905">MVWIEYSTRSKVERVLDARLSEAARMVSSLMSDHRIEVARAGHAPVAVPLETGGGYSRQLHCQIWTLEGDLIGQSGGAPAERLSGAAETGFSRAVIDGEVWRVFTVVNEELGVRVSVGDSHAVRDRLIRSVVEAVLLPAAIVLPVLGALIWISVARGLAPLSQLADALRARSPSDLRPLPDGPAPREIRPVRRALNTLFERVERTRRAERDFTSFAAHELKTPLAGLRTQAQVAMMAEHPEDREAALRAIDQSVVRTDRLVRQLLDLTAVDRETDDAGPVALGAVAAQIADEARTRAAARGVSVVCADHAGGATVTGDAFLLQVAVRNVVENAIAASPEGGEVQVEVTKGADGPAVTVRDGGPGIPGDIRARVTERFYRGPAAAPGGSGLGLAIVSEAMERLGGRLEIAPPAPEGQGVALRFGVA</sequence>